<proteinExistence type="predicted"/>
<reference evidence="1 2" key="1">
    <citation type="submission" date="2023-10" db="EMBL/GenBank/DDBJ databases">
        <title>Characteristics and mechanism of a salt-tolerant marine origin heterotrophic nitrifying- aerobic denitrifying bacteria Marinobacter xestospongiae HN1.</title>
        <authorList>
            <person name="Qi R."/>
        </authorList>
    </citation>
    <scope>NUCLEOTIDE SEQUENCE [LARGE SCALE GENOMIC DNA]</scope>
    <source>
        <strain evidence="1 2">HN1</strain>
    </source>
</reference>
<evidence type="ECO:0000313" key="1">
    <source>
        <dbReference type="EMBL" id="MDV2080573.1"/>
    </source>
</evidence>
<organism evidence="1 2">
    <name type="scientific">Marinobacter xestospongiae</name>
    <dbReference type="NCBI Taxonomy" id="994319"/>
    <lineage>
        <taxon>Bacteria</taxon>
        <taxon>Pseudomonadati</taxon>
        <taxon>Pseudomonadota</taxon>
        <taxon>Gammaproteobacteria</taxon>
        <taxon>Pseudomonadales</taxon>
        <taxon>Marinobacteraceae</taxon>
        <taxon>Marinobacter</taxon>
    </lineage>
</organism>
<keyword evidence="2" id="KW-1185">Reference proteome</keyword>
<dbReference type="RefSeq" id="WP_316974963.1">
    <property type="nucleotide sequence ID" value="NZ_JAWIIJ010000016.1"/>
</dbReference>
<comment type="caution">
    <text evidence="1">The sequence shown here is derived from an EMBL/GenBank/DDBJ whole genome shotgun (WGS) entry which is preliminary data.</text>
</comment>
<dbReference type="Proteomes" id="UP001269819">
    <property type="component" value="Unassembled WGS sequence"/>
</dbReference>
<protein>
    <submittedName>
        <fullName evidence="1">Uncharacterized protein</fullName>
    </submittedName>
</protein>
<dbReference type="EMBL" id="JAWIIJ010000016">
    <property type="protein sequence ID" value="MDV2080573.1"/>
    <property type="molecule type" value="Genomic_DNA"/>
</dbReference>
<feature type="non-terminal residue" evidence="1">
    <location>
        <position position="67"/>
    </location>
</feature>
<gene>
    <name evidence="1" type="ORF">RYS15_17960</name>
</gene>
<sequence>MPLGLLSFGAELEQGSDSATFELYLNNDLNINGYWKQDSNGDWVNLASEAYGGSVSQVNDRLLLTFT</sequence>
<accession>A0ABU3W203</accession>
<name>A0ABU3W203_9GAMM</name>
<evidence type="ECO:0000313" key="2">
    <source>
        <dbReference type="Proteomes" id="UP001269819"/>
    </source>
</evidence>